<dbReference type="EMBL" id="WUYX01000021">
    <property type="protein sequence ID" value="MXV61541.1"/>
    <property type="molecule type" value="Genomic_DNA"/>
</dbReference>
<dbReference type="OrthoDB" id="327281at2157"/>
<dbReference type="InterPro" id="IPR011020">
    <property type="entry name" value="HTTM-like"/>
</dbReference>
<keyword evidence="2 5" id="KW-0812">Transmembrane</keyword>
<sequence>MSPAVPPGVLESGRRLRRFGRQCVRIDTRTLAVFRVFAALLIVADLFLRARNFSYFYTDRGVVPRSLVLETASTYPFSIYHLTTDPTLIAALFVLQGLIAIQLLVGYKTRLATILSFLFVVSLDHHNPFVLSYADTLFRLLLFWAIFLPLGERWSIDAVHADREPRPSVANAASALILCQMIFMYFTNGLIKSQSDVWTGGDAAPLVLGLDEMTFLLGDFVRQFSTLLEYGGLLWFVMLVTSPLLLLLRGRPRMLLAATFVAGHLSFALTVRIGAFSYVGIAGVTLFLQSQFWDDANAAARRVGVGIDGSRVATRTASLERLAARVPDYRLEGERILRLRRHAYTATLGIIVLTVLFVTSMLLFNLAPAATGADGEESFEDRIDGTIDETMTETTGVRQVQTVASSLGIEQPIGWGVFAGPDPRTTDRYYVFPAETESGERVDAYSERELTAERPHDELQKQYGTYRERFYMNSVRRGGFQNDVPVVLASHLCETWADEHGEELAYLNMYVIGEEITHETIHEPETRDREYTMIYSHGCGDNGTKAIELPADGRED</sequence>
<feature type="transmembrane region" description="Helical" evidence="5">
    <location>
        <begin position="168"/>
        <end position="186"/>
    </location>
</feature>
<dbReference type="InterPro" id="IPR053934">
    <property type="entry name" value="HTTM_dom"/>
</dbReference>
<accession>A0A6B0VI55</accession>
<evidence type="ECO:0000256" key="1">
    <source>
        <dbReference type="ARBA" id="ARBA00004127"/>
    </source>
</evidence>
<dbReference type="RefSeq" id="WP_160063511.1">
    <property type="nucleotide sequence ID" value="NZ_WUYX01000021.1"/>
</dbReference>
<feature type="transmembrane region" description="Helical" evidence="5">
    <location>
        <begin position="343"/>
        <end position="364"/>
    </location>
</feature>
<feature type="transmembrane region" description="Helical" evidence="5">
    <location>
        <begin position="227"/>
        <end position="248"/>
    </location>
</feature>
<comment type="subcellular location">
    <subcellularLocation>
        <location evidence="1">Endomembrane system</location>
        <topology evidence="1">Multi-pass membrane protein</topology>
    </subcellularLocation>
</comment>
<evidence type="ECO:0000256" key="2">
    <source>
        <dbReference type="ARBA" id="ARBA00022692"/>
    </source>
</evidence>
<keyword evidence="3 5" id="KW-1133">Transmembrane helix</keyword>
<evidence type="ECO:0000313" key="7">
    <source>
        <dbReference type="EMBL" id="MXV61541.1"/>
    </source>
</evidence>
<evidence type="ECO:0000259" key="6">
    <source>
        <dbReference type="SMART" id="SM00752"/>
    </source>
</evidence>
<dbReference type="PANTHER" id="PTHR39535:SF2">
    <property type="entry name" value="HTTM DOMAIN-CONTAINING PROTEIN"/>
    <property type="match status" value="1"/>
</dbReference>
<keyword evidence="8" id="KW-1185">Reference proteome</keyword>
<feature type="transmembrane region" description="Helical" evidence="5">
    <location>
        <begin position="88"/>
        <end position="107"/>
    </location>
</feature>
<evidence type="ECO:0000256" key="3">
    <source>
        <dbReference type="ARBA" id="ARBA00022989"/>
    </source>
</evidence>
<dbReference type="PANTHER" id="PTHR39535">
    <property type="entry name" value="SPORULATION-DELAYING PROTEIN SDPB"/>
    <property type="match status" value="1"/>
</dbReference>
<keyword evidence="4 5" id="KW-0472">Membrane</keyword>
<feature type="transmembrane region" description="Helical" evidence="5">
    <location>
        <begin position="254"/>
        <end position="281"/>
    </location>
</feature>
<dbReference type="Proteomes" id="UP000434101">
    <property type="component" value="Unassembled WGS sequence"/>
</dbReference>
<reference evidence="7 8" key="1">
    <citation type="submission" date="2020-01" db="EMBL/GenBank/DDBJ databases">
        <title>Natronorubrum sp. JWXQ-INN 674 isolated from Inner Mongolia Autonomous Region of China.</title>
        <authorList>
            <person name="Xue Q."/>
        </authorList>
    </citation>
    <scope>NUCLEOTIDE SEQUENCE [LARGE SCALE GENOMIC DNA]</scope>
    <source>
        <strain evidence="7 8">JWXQ-INN-674</strain>
    </source>
</reference>
<dbReference type="SMART" id="SM00752">
    <property type="entry name" value="HTTM"/>
    <property type="match status" value="1"/>
</dbReference>
<dbReference type="InterPro" id="IPR052964">
    <property type="entry name" value="Sporulation_signal_mat"/>
</dbReference>
<protein>
    <submittedName>
        <fullName evidence="7">HTTM domain-containing protein</fullName>
    </submittedName>
</protein>
<evidence type="ECO:0000256" key="5">
    <source>
        <dbReference type="SAM" id="Phobius"/>
    </source>
</evidence>
<dbReference type="GO" id="GO:0012505">
    <property type="term" value="C:endomembrane system"/>
    <property type="evidence" value="ECO:0007669"/>
    <property type="project" value="UniProtKB-SubCell"/>
</dbReference>
<comment type="caution">
    <text evidence="7">The sequence shown here is derived from an EMBL/GenBank/DDBJ whole genome shotgun (WGS) entry which is preliminary data.</text>
</comment>
<dbReference type="Pfam" id="PF05090">
    <property type="entry name" value="HTTM"/>
    <property type="match status" value="1"/>
</dbReference>
<proteinExistence type="predicted"/>
<dbReference type="AlphaFoldDB" id="A0A6B0VI55"/>
<feature type="transmembrane region" description="Helical" evidence="5">
    <location>
        <begin position="32"/>
        <end position="50"/>
    </location>
</feature>
<gene>
    <name evidence="7" type="ORF">GS429_05575</name>
</gene>
<feature type="domain" description="HTTM-like" evidence="6">
    <location>
        <begin position="26"/>
        <end position="292"/>
    </location>
</feature>
<evidence type="ECO:0000256" key="4">
    <source>
        <dbReference type="ARBA" id="ARBA00023136"/>
    </source>
</evidence>
<name>A0A6B0VI55_9EURY</name>
<evidence type="ECO:0000313" key="8">
    <source>
        <dbReference type="Proteomes" id="UP000434101"/>
    </source>
</evidence>
<organism evidence="7 8">
    <name type="scientific">Natronorubrum halalkaliphilum</name>
    <dbReference type="NCBI Taxonomy" id="2691917"/>
    <lineage>
        <taxon>Archaea</taxon>
        <taxon>Methanobacteriati</taxon>
        <taxon>Methanobacteriota</taxon>
        <taxon>Stenosarchaea group</taxon>
        <taxon>Halobacteria</taxon>
        <taxon>Halobacteriales</taxon>
        <taxon>Natrialbaceae</taxon>
        <taxon>Natronorubrum</taxon>
    </lineage>
</organism>